<dbReference type="GO" id="GO:0005634">
    <property type="term" value="C:nucleus"/>
    <property type="evidence" value="ECO:0007669"/>
    <property type="project" value="UniProtKB-SubCell"/>
</dbReference>
<dbReference type="PROSITE" id="PS51204">
    <property type="entry name" value="HSA"/>
    <property type="match status" value="1"/>
</dbReference>
<protein>
    <submittedName>
        <fullName evidence="12">Uncharacterized protein</fullName>
    </submittedName>
</protein>
<keyword evidence="2" id="KW-0378">Hydrolase</keyword>
<dbReference type="InterPro" id="IPR027417">
    <property type="entry name" value="P-loop_NTPase"/>
</dbReference>
<sequence>MTHVAPQQQQQRYVQQNSAMHPSGIQQNMGSIPQRMTASQGLPQQQRTTHINYGNQPQQQQRMVPASSFPTSQGQQPNARPAPSGSKPTSGNSATWGVPNPLLGGGHQGARAQVAPTPSAPQQRYNVAQQPSSQQQHHHQMQATVGPMKGPPPHPSQQAPAQGLPTHQMAHPSASVGKQLKNPTIMKAGIPGSKPKVTLTAEAKQALAKAIWSAIRSPTGAVAPALMEEALRTGLPQHAILNAARVAREREAMKRQGLKPPPLGSSHSSAKAPSTTAAASQHGAAHRQQQQQQQQQQLHHNQSSNVHRSAAVPSAPSSVASKAQLMARSFQTQPSATPTTGTQKPKTPTPVPQVNKMKHKASSSTKPSSASTSKDPSPTSSKANAAADKAQQNLMAQRMAEKAKIEERTKWKRVQNGIFMVQKERFVALPFSVGAMVRSENCEPTLVTGRKRTRDPFAEARELQKRLHRAKTSEDAANAAAKGTAQLLDPERFKRIKVEPKKHARALDRHARKARQTVAEGLNKQLKELHKQIASHQTEFNKFHRGRKAEMAKISKSIRDTFDKEEKRKEKENAQAEKARMAALKANDMTAYSKLLEETRNDRLKFLMEKTEKQFSQIQNLLQQRSSSDGTDPAAASSYYATAHMKTEEVRQPSILVGGDLKEYQLTGLQWMISLYNNKLNGILADEMGLGKTIQAISLIAYLMEYKQNLGPFLVIVPLSTLSNWQNEFTKWCPAARVVCYKGLPIQRKEIYKDQVRSGQFNVLLTTYEYIIRDKKFLRKTEWQYAIVDEGHRMKNAESKFAVTLSSQYTTRHRILLTGTPLMNELSELWSLLNFLLPSVFNSVETFDQWFSKPFSQFGESKGEDDGEELISNEERILIIHRLHELLRPFMLRRVKSEVLDQLPEKVEKVLRCDLSSWQKELYKQISKKAVADSSLVSDQTPTRGLNNIVMQLRKVCNHPYLFTPEGYHIDDTIVRSSGKMALLDQMLPKLKLAGHRVLLFTQMTTVMTILEDYFALRGFLSLRLDGSTPAEEREKRMYKFNSPDSPYFIFLLSTRAGGLGLNLTAADTVIIFDSDWNPMMDLQAQDRAHRIGQRSSNVSVFRLITNSPVEEKILSRATEKLNVSELVVESGKFNKESVESDNSLERRRLMEVLLTDFDGVQAKDEKAISEDGDEEEEGSDAGEKEDLNELLSNNENDYQLYSKFDVERERKGESVASLLVDHKDVPDWILHPTPAGSATGNFAVQDMGNTSRKRKDVTYDDGLTEKQFLRIMDRKAREEEDAKKPKKKAKISKASSVGVSSDEPLPEPESPASVSTALTDWTFRKLISCSKSVVALKDPGTKRKLADVFLEKPDPATFPDYYEIVDKPIAINDILRKCRAKLYANLQEFKSDWLLMFANARKFNGDDSWVVEDASALEKELERVLKKNGFSEEHVPTSKKTTKKLRIKLSLKGKTTSSGDGGSS</sequence>
<dbReference type="PROSITE" id="PS51192">
    <property type="entry name" value="HELICASE_ATP_BIND_1"/>
    <property type="match status" value="1"/>
</dbReference>
<evidence type="ECO:0000313" key="12">
    <source>
        <dbReference type="EMBL" id="CAD9978916.1"/>
    </source>
</evidence>
<evidence type="ECO:0000256" key="6">
    <source>
        <dbReference type="SAM" id="Coils"/>
    </source>
</evidence>
<feature type="region of interest" description="Disordered" evidence="7">
    <location>
        <begin position="1"/>
        <end position="170"/>
    </location>
</feature>
<dbReference type="Gene3D" id="3.40.50.10810">
    <property type="entry name" value="Tandem AAA-ATPase domain"/>
    <property type="match status" value="1"/>
</dbReference>
<feature type="coiled-coil region" evidence="6">
    <location>
        <begin position="519"/>
        <end position="587"/>
    </location>
</feature>
<dbReference type="Pfam" id="PF14619">
    <property type="entry name" value="SnAC"/>
    <property type="match status" value="1"/>
</dbReference>
<dbReference type="SMART" id="SM00487">
    <property type="entry name" value="DEXDc"/>
    <property type="match status" value="1"/>
</dbReference>
<feature type="domain" description="Helicase C-terminal" evidence="10">
    <location>
        <begin position="983"/>
        <end position="1140"/>
    </location>
</feature>
<dbReference type="Pfam" id="PF07529">
    <property type="entry name" value="HSA"/>
    <property type="match status" value="1"/>
</dbReference>
<dbReference type="SMART" id="SM00297">
    <property type="entry name" value="BROMO"/>
    <property type="match status" value="1"/>
</dbReference>
<evidence type="ECO:0000256" key="1">
    <source>
        <dbReference type="ARBA" id="ARBA00004123"/>
    </source>
</evidence>
<feature type="compositionally biased region" description="Basic and acidic residues" evidence="7">
    <location>
        <begin position="1275"/>
        <end position="1284"/>
    </location>
</feature>
<feature type="region of interest" description="Disordered" evidence="7">
    <location>
        <begin position="1164"/>
        <end position="1184"/>
    </location>
</feature>
<comment type="subcellular location">
    <subcellularLocation>
        <location evidence="1">Nucleus</location>
    </subcellularLocation>
</comment>
<dbReference type="InterPro" id="IPR001650">
    <property type="entry name" value="Helicase_C-like"/>
</dbReference>
<dbReference type="Pfam" id="PF00271">
    <property type="entry name" value="Helicase_C"/>
    <property type="match status" value="1"/>
</dbReference>
<dbReference type="Pfam" id="PF00176">
    <property type="entry name" value="SNF2-rel_dom"/>
    <property type="match status" value="1"/>
</dbReference>
<evidence type="ECO:0000259" key="10">
    <source>
        <dbReference type="PROSITE" id="PS51194"/>
    </source>
</evidence>
<dbReference type="InterPro" id="IPR029295">
    <property type="entry name" value="SnAC"/>
</dbReference>
<proteinExistence type="predicted"/>
<evidence type="ECO:0000256" key="5">
    <source>
        <dbReference type="PROSITE-ProRule" id="PRU00035"/>
    </source>
</evidence>
<dbReference type="GO" id="GO:0042393">
    <property type="term" value="F:histone binding"/>
    <property type="evidence" value="ECO:0007669"/>
    <property type="project" value="InterPro"/>
</dbReference>
<dbReference type="InterPro" id="IPR000330">
    <property type="entry name" value="SNF2_N"/>
</dbReference>
<reference evidence="12" key="1">
    <citation type="submission" date="2021-01" db="EMBL/GenBank/DDBJ databases">
        <authorList>
            <person name="Corre E."/>
            <person name="Pelletier E."/>
            <person name="Niang G."/>
            <person name="Scheremetjew M."/>
            <person name="Finn R."/>
            <person name="Kale V."/>
            <person name="Holt S."/>
            <person name="Cochrane G."/>
            <person name="Meng A."/>
            <person name="Brown T."/>
            <person name="Cohen L."/>
        </authorList>
    </citation>
    <scope>NUCLEOTIDE SEQUENCE</scope>
    <source>
        <strain evidence="12">CCMP125</strain>
    </source>
</reference>
<dbReference type="SMART" id="SM00490">
    <property type="entry name" value="HELICc"/>
    <property type="match status" value="1"/>
</dbReference>
<evidence type="ECO:0000259" key="11">
    <source>
        <dbReference type="PROSITE" id="PS51204"/>
    </source>
</evidence>
<evidence type="ECO:0000259" key="9">
    <source>
        <dbReference type="PROSITE" id="PS51192"/>
    </source>
</evidence>
<feature type="compositionally biased region" description="Acidic residues" evidence="7">
    <location>
        <begin position="1171"/>
        <end position="1181"/>
    </location>
</feature>
<dbReference type="Gene3D" id="3.40.50.300">
    <property type="entry name" value="P-loop containing nucleotide triphosphate hydrolases"/>
    <property type="match status" value="1"/>
</dbReference>
<organism evidence="12">
    <name type="scientific">Entomoneis paludosa</name>
    <dbReference type="NCBI Taxonomy" id="265537"/>
    <lineage>
        <taxon>Eukaryota</taxon>
        <taxon>Sar</taxon>
        <taxon>Stramenopiles</taxon>
        <taxon>Ochrophyta</taxon>
        <taxon>Bacillariophyta</taxon>
        <taxon>Bacillariophyceae</taxon>
        <taxon>Bacillariophycidae</taxon>
        <taxon>Entomoneidaceae</taxon>
        <taxon>Entomoneis</taxon>
    </lineage>
</organism>
<accession>A0A7S3DT57</accession>
<evidence type="ECO:0000259" key="8">
    <source>
        <dbReference type="PROSITE" id="PS50014"/>
    </source>
</evidence>
<evidence type="ECO:0000256" key="4">
    <source>
        <dbReference type="ARBA" id="ARBA00023242"/>
    </source>
</evidence>
<dbReference type="PROSITE" id="PS00633">
    <property type="entry name" value="BROMODOMAIN_1"/>
    <property type="match status" value="1"/>
</dbReference>
<dbReference type="Gene3D" id="1.20.920.10">
    <property type="entry name" value="Bromodomain-like"/>
    <property type="match status" value="1"/>
</dbReference>
<dbReference type="InterPro" id="IPR001487">
    <property type="entry name" value="Bromodomain"/>
</dbReference>
<dbReference type="Gene3D" id="1.20.5.170">
    <property type="match status" value="1"/>
</dbReference>
<dbReference type="InterPro" id="IPR049730">
    <property type="entry name" value="SNF2/RAD54-like_C"/>
</dbReference>
<dbReference type="PROSITE" id="PS51194">
    <property type="entry name" value="HELICASE_CTER"/>
    <property type="match status" value="1"/>
</dbReference>
<dbReference type="CDD" id="cd17996">
    <property type="entry name" value="DEXHc_SMARCA2_SMARCA4"/>
    <property type="match status" value="1"/>
</dbReference>
<feature type="compositionally biased region" description="Low complexity" evidence="7">
    <location>
        <begin position="7"/>
        <end position="16"/>
    </location>
</feature>
<dbReference type="InterPro" id="IPR014012">
    <property type="entry name" value="HSA_dom"/>
</dbReference>
<feature type="compositionally biased region" description="Low complexity" evidence="7">
    <location>
        <begin position="265"/>
        <end position="302"/>
    </location>
</feature>
<dbReference type="CDD" id="cd18793">
    <property type="entry name" value="SF2_C_SNF"/>
    <property type="match status" value="1"/>
</dbReference>
<feature type="region of interest" description="Disordered" evidence="7">
    <location>
        <begin position="1275"/>
        <end position="1314"/>
    </location>
</feature>
<feature type="compositionally biased region" description="Polar residues" evidence="7">
    <location>
        <begin position="1237"/>
        <end position="1251"/>
    </location>
</feature>
<dbReference type="CDD" id="cd04369">
    <property type="entry name" value="Bromodomain"/>
    <property type="match status" value="1"/>
</dbReference>
<evidence type="ECO:0000256" key="7">
    <source>
        <dbReference type="SAM" id="MobiDB-lite"/>
    </source>
</evidence>
<dbReference type="GO" id="GO:0016787">
    <property type="term" value="F:hydrolase activity"/>
    <property type="evidence" value="ECO:0007669"/>
    <property type="project" value="UniProtKB-KW"/>
</dbReference>
<dbReference type="EMBL" id="HBHT01027746">
    <property type="protein sequence ID" value="CAD9978916.1"/>
    <property type="molecule type" value="Transcribed_RNA"/>
</dbReference>
<keyword evidence="4" id="KW-0539">Nucleus</keyword>
<dbReference type="GO" id="GO:0005524">
    <property type="term" value="F:ATP binding"/>
    <property type="evidence" value="ECO:0007669"/>
    <property type="project" value="InterPro"/>
</dbReference>
<dbReference type="SMART" id="SM01314">
    <property type="entry name" value="SnAC"/>
    <property type="match status" value="1"/>
</dbReference>
<dbReference type="Pfam" id="PF00439">
    <property type="entry name" value="Bromodomain"/>
    <property type="match status" value="1"/>
</dbReference>
<feature type="domain" description="Bromo" evidence="8">
    <location>
        <begin position="1342"/>
        <end position="1412"/>
    </location>
</feature>
<keyword evidence="3 5" id="KW-0103">Bromodomain</keyword>
<feature type="compositionally biased region" description="Polar residues" evidence="7">
    <location>
        <begin position="86"/>
        <end position="95"/>
    </location>
</feature>
<dbReference type="PROSITE" id="PS50014">
    <property type="entry name" value="BROMODOMAIN_2"/>
    <property type="match status" value="1"/>
</dbReference>
<dbReference type="PANTHER" id="PTHR10799">
    <property type="entry name" value="SNF2/RAD54 HELICASE FAMILY"/>
    <property type="match status" value="1"/>
</dbReference>
<dbReference type="InterPro" id="IPR036427">
    <property type="entry name" value="Bromodomain-like_sf"/>
</dbReference>
<keyword evidence="6" id="KW-0175">Coiled coil</keyword>
<feature type="region of interest" description="Disordered" evidence="7">
    <location>
        <begin position="250"/>
        <end position="390"/>
    </location>
</feature>
<evidence type="ECO:0000256" key="2">
    <source>
        <dbReference type="ARBA" id="ARBA00022801"/>
    </source>
</evidence>
<dbReference type="SUPFAM" id="SSF47370">
    <property type="entry name" value="Bromodomain"/>
    <property type="match status" value="1"/>
</dbReference>
<feature type="compositionally biased region" description="Low complexity" evidence="7">
    <location>
        <begin position="309"/>
        <end position="323"/>
    </location>
</feature>
<feature type="compositionally biased region" description="Low complexity" evidence="7">
    <location>
        <begin position="1293"/>
        <end position="1304"/>
    </location>
</feature>
<dbReference type="SUPFAM" id="SSF52540">
    <property type="entry name" value="P-loop containing nucleoside triphosphate hydrolases"/>
    <property type="match status" value="2"/>
</dbReference>
<feature type="region of interest" description="Disordered" evidence="7">
    <location>
        <begin position="1232"/>
        <end position="1260"/>
    </location>
</feature>
<feature type="compositionally biased region" description="Polar residues" evidence="7">
    <location>
        <begin position="17"/>
        <end position="78"/>
    </location>
</feature>
<name>A0A7S3DT57_9STRA</name>
<dbReference type="InterPro" id="IPR014001">
    <property type="entry name" value="Helicase_ATP-bd"/>
</dbReference>
<feature type="compositionally biased region" description="Low complexity" evidence="7">
    <location>
        <begin position="362"/>
        <end position="390"/>
    </location>
</feature>
<dbReference type="InterPro" id="IPR018359">
    <property type="entry name" value="Bromodomain_CS"/>
</dbReference>
<dbReference type="PRINTS" id="PR00503">
    <property type="entry name" value="BROMODOMAIN"/>
</dbReference>
<gene>
    <name evidence="12" type="ORF">APAL1065_LOCUS18644</name>
</gene>
<feature type="domain" description="HSA" evidence="11">
    <location>
        <begin position="501"/>
        <end position="586"/>
    </location>
</feature>
<dbReference type="FunFam" id="3.40.50.10810:FF:000008">
    <property type="entry name" value="Chromatin structure-remodeling complex subunit snf21"/>
    <property type="match status" value="1"/>
</dbReference>
<evidence type="ECO:0000256" key="3">
    <source>
        <dbReference type="ARBA" id="ARBA00023117"/>
    </source>
</evidence>
<dbReference type="InterPro" id="IPR038718">
    <property type="entry name" value="SNF2-like_sf"/>
</dbReference>
<feature type="compositionally biased region" description="Low complexity" evidence="7">
    <location>
        <begin position="337"/>
        <end position="346"/>
    </location>
</feature>
<feature type="domain" description="Helicase ATP-binding" evidence="9">
    <location>
        <begin position="673"/>
        <end position="839"/>
    </location>
</feature>